<dbReference type="Proteomes" id="UP001497472">
    <property type="component" value="Unassembled WGS sequence"/>
</dbReference>
<proteinExistence type="predicted"/>
<evidence type="ECO:0000313" key="2">
    <source>
        <dbReference type="Proteomes" id="UP001497472"/>
    </source>
</evidence>
<name>A0AAV1JQW6_9NEOP</name>
<dbReference type="EMBL" id="CAVLEF010000132">
    <property type="protein sequence ID" value="CAK1551787.1"/>
    <property type="molecule type" value="Genomic_DNA"/>
</dbReference>
<keyword evidence="2" id="KW-1185">Reference proteome</keyword>
<sequence>MAAGGECGGGGGRGERPSCYFGMHIACSAAHRALATRNSQVRDRELRLDPSPRSRLVPSPLLAASMSPLPPFYRLLGLLIEI</sequence>
<evidence type="ECO:0000313" key="1">
    <source>
        <dbReference type="EMBL" id="CAK1551787.1"/>
    </source>
</evidence>
<gene>
    <name evidence="1" type="ORF">LNINA_LOCUS10895</name>
</gene>
<organism evidence="1 2">
    <name type="scientific">Leptosia nina</name>
    <dbReference type="NCBI Taxonomy" id="320188"/>
    <lineage>
        <taxon>Eukaryota</taxon>
        <taxon>Metazoa</taxon>
        <taxon>Ecdysozoa</taxon>
        <taxon>Arthropoda</taxon>
        <taxon>Hexapoda</taxon>
        <taxon>Insecta</taxon>
        <taxon>Pterygota</taxon>
        <taxon>Neoptera</taxon>
        <taxon>Endopterygota</taxon>
        <taxon>Lepidoptera</taxon>
        <taxon>Glossata</taxon>
        <taxon>Ditrysia</taxon>
        <taxon>Papilionoidea</taxon>
        <taxon>Pieridae</taxon>
        <taxon>Pierinae</taxon>
        <taxon>Leptosia</taxon>
    </lineage>
</organism>
<comment type="caution">
    <text evidence="1">The sequence shown here is derived from an EMBL/GenBank/DDBJ whole genome shotgun (WGS) entry which is preliminary data.</text>
</comment>
<protein>
    <submittedName>
        <fullName evidence="1">Uncharacterized protein</fullName>
    </submittedName>
</protein>
<dbReference type="AlphaFoldDB" id="A0AAV1JQW6"/>
<accession>A0AAV1JQW6</accession>
<reference evidence="1 2" key="1">
    <citation type="submission" date="2023-11" db="EMBL/GenBank/DDBJ databases">
        <authorList>
            <person name="Okamura Y."/>
        </authorList>
    </citation>
    <scope>NUCLEOTIDE SEQUENCE [LARGE SCALE GENOMIC DNA]</scope>
</reference>